<reference evidence="6 7" key="1">
    <citation type="journal article" date="2023" name="Elife">
        <title>Identification of key yeast species and microbe-microbe interactions impacting larval growth of Drosophila in the wild.</title>
        <authorList>
            <person name="Mure A."/>
            <person name="Sugiura Y."/>
            <person name="Maeda R."/>
            <person name="Honda K."/>
            <person name="Sakurai N."/>
            <person name="Takahashi Y."/>
            <person name="Watada M."/>
            <person name="Katoh T."/>
            <person name="Gotoh A."/>
            <person name="Gotoh Y."/>
            <person name="Taniguchi I."/>
            <person name="Nakamura K."/>
            <person name="Hayashi T."/>
            <person name="Katayama T."/>
            <person name="Uemura T."/>
            <person name="Hattori Y."/>
        </authorList>
    </citation>
    <scope>NUCLEOTIDE SEQUENCE [LARGE SCALE GENOMIC DNA]</scope>
    <source>
        <strain evidence="6 7">PK-24</strain>
    </source>
</reference>
<evidence type="ECO:0000313" key="7">
    <source>
        <dbReference type="Proteomes" id="UP001378960"/>
    </source>
</evidence>
<dbReference type="GO" id="GO:0017102">
    <property type="term" value="C:methionyl glutamyl tRNA synthetase complex"/>
    <property type="evidence" value="ECO:0007669"/>
    <property type="project" value="TreeGrafter"/>
</dbReference>
<dbReference type="CDD" id="cd02799">
    <property type="entry name" value="tRNA_bind_EMAP-II_like"/>
    <property type="match status" value="1"/>
</dbReference>
<accession>A0AAV5RCE0</accession>
<dbReference type="SUPFAM" id="SSF50249">
    <property type="entry name" value="Nucleic acid-binding proteins"/>
    <property type="match status" value="1"/>
</dbReference>
<dbReference type="FunFam" id="2.40.50.140:FF:000199">
    <property type="entry name" value="tRNA-aminoacylation cofactor ARC1"/>
    <property type="match status" value="1"/>
</dbReference>
<evidence type="ECO:0000256" key="1">
    <source>
        <dbReference type="ARBA" id="ARBA00022555"/>
    </source>
</evidence>
<feature type="compositionally biased region" description="Basic and acidic residues" evidence="4">
    <location>
        <begin position="134"/>
        <end position="150"/>
    </location>
</feature>
<dbReference type="PANTHER" id="PTHR11586">
    <property type="entry name" value="TRNA-AMINOACYLATION COFACTOR ARC1 FAMILY MEMBER"/>
    <property type="match status" value="1"/>
</dbReference>
<dbReference type="SUPFAM" id="SSF47616">
    <property type="entry name" value="GST C-terminal domain-like"/>
    <property type="match status" value="1"/>
</dbReference>
<feature type="compositionally biased region" description="Low complexity" evidence="4">
    <location>
        <begin position="110"/>
        <end position="126"/>
    </location>
</feature>
<dbReference type="Pfam" id="PF01588">
    <property type="entry name" value="tRNA_bind"/>
    <property type="match status" value="1"/>
</dbReference>
<evidence type="ECO:0000256" key="4">
    <source>
        <dbReference type="SAM" id="MobiDB-lite"/>
    </source>
</evidence>
<dbReference type="InterPro" id="IPR036282">
    <property type="entry name" value="Glutathione-S-Trfase_C_sf"/>
</dbReference>
<dbReference type="Pfam" id="PF21972">
    <property type="entry name" value="Arc1p_N_like"/>
    <property type="match status" value="1"/>
</dbReference>
<keyword evidence="2 3" id="KW-0694">RNA-binding</keyword>
<dbReference type="PANTHER" id="PTHR11586:SF33">
    <property type="entry name" value="AMINOACYL TRNA SYNTHASE COMPLEX-INTERACTING MULTIFUNCTIONAL PROTEIN 1"/>
    <property type="match status" value="1"/>
</dbReference>
<dbReference type="InterPro" id="IPR053836">
    <property type="entry name" value="Arc1-like_N"/>
</dbReference>
<dbReference type="AlphaFoldDB" id="A0AAV5RCE0"/>
<feature type="domain" description="TRNA-binding" evidence="5">
    <location>
        <begin position="172"/>
        <end position="275"/>
    </location>
</feature>
<keyword evidence="1 3" id="KW-0820">tRNA-binding</keyword>
<evidence type="ECO:0000259" key="5">
    <source>
        <dbReference type="PROSITE" id="PS50886"/>
    </source>
</evidence>
<dbReference type="EMBL" id="BTGB01000009">
    <property type="protein sequence ID" value="GMM48833.1"/>
    <property type="molecule type" value="Genomic_DNA"/>
</dbReference>
<dbReference type="Gene3D" id="2.40.50.140">
    <property type="entry name" value="Nucleic acid-binding proteins"/>
    <property type="match status" value="1"/>
</dbReference>
<comment type="caution">
    <text evidence="6">The sequence shown here is derived from an EMBL/GenBank/DDBJ whole genome shotgun (WGS) entry which is preliminary data.</text>
</comment>
<protein>
    <submittedName>
        <fullName evidence="6">Arc1 protein</fullName>
    </submittedName>
</protein>
<dbReference type="InterPro" id="IPR002547">
    <property type="entry name" value="tRNA-bd_dom"/>
</dbReference>
<proteinExistence type="predicted"/>
<evidence type="ECO:0000256" key="3">
    <source>
        <dbReference type="PROSITE-ProRule" id="PRU00209"/>
    </source>
</evidence>
<dbReference type="GO" id="GO:0000049">
    <property type="term" value="F:tRNA binding"/>
    <property type="evidence" value="ECO:0007669"/>
    <property type="project" value="UniProtKB-UniRule"/>
</dbReference>
<feature type="region of interest" description="Disordered" evidence="4">
    <location>
        <begin position="102"/>
        <end position="167"/>
    </location>
</feature>
<dbReference type="InterPro" id="IPR012340">
    <property type="entry name" value="NA-bd_OB-fold"/>
</dbReference>
<dbReference type="Gene3D" id="1.20.1050.10">
    <property type="match status" value="1"/>
</dbReference>
<evidence type="ECO:0000313" key="6">
    <source>
        <dbReference type="EMBL" id="GMM48833.1"/>
    </source>
</evidence>
<keyword evidence="7" id="KW-1185">Reference proteome</keyword>
<name>A0AAV5RCE0_PICKL</name>
<dbReference type="InterPro" id="IPR051270">
    <property type="entry name" value="Tyrosine-tRNA_ligase_regulator"/>
</dbReference>
<organism evidence="6 7">
    <name type="scientific">Pichia kluyveri</name>
    <name type="common">Yeast</name>
    <dbReference type="NCBI Taxonomy" id="36015"/>
    <lineage>
        <taxon>Eukaryota</taxon>
        <taxon>Fungi</taxon>
        <taxon>Dikarya</taxon>
        <taxon>Ascomycota</taxon>
        <taxon>Saccharomycotina</taxon>
        <taxon>Pichiomycetes</taxon>
        <taxon>Pichiales</taxon>
        <taxon>Pichiaceae</taxon>
        <taxon>Pichia</taxon>
    </lineage>
</organism>
<sequence>MSHSAAIASQWTSLAPHIEDHIVELNSTLQKSTYITGNEINEIDSIIFKAITPLAKSWIPNSIAQYRHILRWIDLLQNTVEGLDAGFKIDLNVELPREIKEKKEKKPVADAKAAPATPAATEAAPTQKGPRGKPSPEEIAKAKAAKEAKKAAKKAAGGNNTGNTPPTVIVPVPSMIDIRVGFIEKAIKHPDADSLYVSTIQMGDEEGPRTVCSGLVKHFELEEMQKRKVIVIANLKPVNMRGIKSCAMVLCAASPEGKIEFVNPPTDSKAGDKLFFEGFDGTPEKVLNPKKKIWETVQPGFTTVEDFSVVYKQEGKPDAYLVDKAGNHCKCTSIVNAEVR</sequence>
<dbReference type="Proteomes" id="UP001378960">
    <property type="component" value="Unassembled WGS sequence"/>
</dbReference>
<evidence type="ECO:0000256" key="2">
    <source>
        <dbReference type="ARBA" id="ARBA00022884"/>
    </source>
</evidence>
<dbReference type="PROSITE" id="PS50886">
    <property type="entry name" value="TRBD"/>
    <property type="match status" value="1"/>
</dbReference>
<gene>
    <name evidence="6" type="ORF">DAPK24_054310</name>
</gene>